<evidence type="ECO:0000313" key="2">
    <source>
        <dbReference type="EMBL" id="VDI09361.1"/>
    </source>
</evidence>
<sequence>MPASQVPGTSQTGNLPEIDCMQGQGDDEHIEEPSEGYAPIIMVQKTPEDLGDKVARAVNPMVHTEANYGDQTEAEVKDLEPGAPTEGSFRI</sequence>
<dbReference type="AlphaFoldDB" id="A0A8B6CUM7"/>
<name>A0A8B6CUM7_MYTGA</name>
<evidence type="ECO:0000256" key="1">
    <source>
        <dbReference type="SAM" id="MobiDB-lite"/>
    </source>
</evidence>
<feature type="compositionally biased region" description="Polar residues" evidence="1">
    <location>
        <begin position="1"/>
        <end position="14"/>
    </location>
</feature>
<reference evidence="2" key="1">
    <citation type="submission" date="2018-11" db="EMBL/GenBank/DDBJ databases">
        <authorList>
            <person name="Alioto T."/>
            <person name="Alioto T."/>
        </authorList>
    </citation>
    <scope>NUCLEOTIDE SEQUENCE</scope>
</reference>
<evidence type="ECO:0000313" key="3">
    <source>
        <dbReference type="Proteomes" id="UP000596742"/>
    </source>
</evidence>
<proteinExistence type="predicted"/>
<organism evidence="2 3">
    <name type="scientific">Mytilus galloprovincialis</name>
    <name type="common">Mediterranean mussel</name>
    <dbReference type="NCBI Taxonomy" id="29158"/>
    <lineage>
        <taxon>Eukaryota</taxon>
        <taxon>Metazoa</taxon>
        <taxon>Spiralia</taxon>
        <taxon>Lophotrochozoa</taxon>
        <taxon>Mollusca</taxon>
        <taxon>Bivalvia</taxon>
        <taxon>Autobranchia</taxon>
        <taxon>Pteriomorphia</taxon>
        <taxon>Mytilida</taxon>
        <taxon>Mytiloidea</taxon>
        <taxon>Mytilidae</taxon>
        <taxon>Mytilinae</taxon>
        <taxon>Mytilus</taxon>
    </lineage>
</organism>
<protein>
    <submittedName>
        <fullName evidence="2">Uncharacterized protein</fullName>
    </submittedName>
</protein>
<keyword evidence="3" id="KW-1185">Reference proteome</keyword>
<accession>A0A8B6CUM7</accession>
<comment type="caution">
    <text evidence="2">The sequence shown here is derived from an EMBL/GenBank/DDBJ whole genome shotgun (WGS) entry which is preliminary data.</text>
</comment>
<feature type="region of interest" description="Disordered" evidence="1">
    <location>
        <begin position="1"/>
        <end position="36"/>
    </location>
</feature>
<dbReference type="Proteomes" id="UP000596742">
    <property type="component" value="Unassembled WGS sequence"/>
</dbReference>
<dbReference type="OrthoDB" id="10540492at2759"/>
<gene>
    <name evidence="2" type="ORF">MGAL_10B055604</name>
</gene>
<dbReference type="EMBL" id="UYJE01002281">
    <property type="protein sequence ID" value="VDI09361.1"/>
    <property type="molecule type" value="Genomic_DNA"/>
</dbReference>
<feature type="region of interest" description="Disordered" evidence="1">
    <location>
        <begin position="65"/>
        <end position="91"/>
    </location>
</feature>